<name>A0ABX1ZZX7_9MICO</name>
<dbReference type="Proteomes" id="UP000757540">
    <property type="component" value="Unassembled WGS sequence"/>
</dbReference>
<evidence type="ECO:0000313" key="2">
    <source>
        <dbReference type="EMBL" id="NOV96132.1"/>
    </source>
</evidence>
<evidence type="ECO:0000256" key="1">
    <source>
        <dbReference type="SAM" id="Phobius"/>
    </source>
</evidence>
<keyword evidence="3" id="KW-1185">Reference proteome</keyword>
<keyword evidence="1" id="KW-1133">Transmembrane helix</keyword>
<comment type="caution">
    <text evidence="2">The sequence shown here is derived from an EMBL/GenBank/DDBJ whole genome shotgun (WGS) entry which is preliminary data.</text>
</comment>
<dbReference type="RefSeq" id="WP_171782364.1">
    <property type="nucleotide sequence ID" value="NZ_BAAAML010000002.1"/>
</dbReference>
<keyword evidence="1" id="KW-0472">Membrane</keyword>
<reference evidence="2 3" key="1">
    <citation type="submission" date="2020-05" db="EMBL/GenBank/DDBJ databases">
        <title>Genomic Encyclopedia of Type Strains, Phase III (KMG-III): the genomes of soil and plant-associated and newly described type strains.</title>
        <authorList>
            <person name="Whitman W."/>
        </authorList>
    </citation>
    <scope>NUCLEOTIDE SEQUENCE [LARGE SCALE GENOMIC DNA]</scope>
    <source>
        <strain evidence="2 3">KCTC 19046</strain>
    </source>
</reference>
<keyword evidence="1" id="KW-0812">Transmembrane</keyword>
<dbReference type="EMBL" id="JABEZU010000001">
    <property type="protein sequence ID" value="NOV96132.1"/>
    <property type="molecule type" value="Genomic_DNA"/>
</dbReference>
<gene>
    <name evidence="2" type="ORF">HDG69_000685</name>
</gene>
<proteinExistence type="predicted"/>
<feature type="transmembrane region" description="Helical" evidence="1">
    <location>
        <begin position="63"/>
        <end position="83"/>
    </location>
</feature>
<organism evidence="2 3">
    <name type="scientific">Isoptericola halotolerans</name>
    <dbReference type="NCBI Taxonomy" id="300560"/>
    <lineage>
        <taxon>Bacteria</taxon>
        <taxon>Bacillati</taxon>
        <taxon>Actinomycetota</taxon>
        <taxon>Actinomycetes</taxon>
        <taxon>Micrococcales</taxon>
        <taxon>Promicromonosporaceae</taxon>
        <taxon>Isoptericola</taxon>
    </lineage>
</organism>
<protein>
    <recommendedName>
        <fullName evidence="4">N-acetyltransferase domain-containing protein</fullName>
    </recommendedName>
</protein>
<evidence type="ECO:0000313" key="3">
    <source>
        <dbReference type="Proteomes" id="UP000757540"/>
    </source>
</evidence>
<evidence type="ECO:0008006" key="4">
    <source>
        <dbReference type="Google" id="ProtNLM"/>
    </source>
</evidence>
<sequence>MRQVPRLAWLMARAFTGSRPAAVVAVVGCLAALAPSALTRSVYSSPDGDGMVVLARWRPALEIALAVLVLVPFAALFGFLGSLVFPDGGVLAVVLSAYAPVVWVLVGGAVISVSGSAVGVSPVGDETPRGRRWQLAALAQRPGTRLSAVLLARRLVEDLPAGDVVVAAAGDDALLDAYVRAGFTPGEGRRVYRTV</sequence>
<accession>A0ABX1ZZX7</accession>
<feature type="transmembrane region" description="Helical" evidence="1">
    <location>
        <begin position="90"/>
        <end position="111"/>
    </location>
</feature>